<proteinExistence type="predicted"/>
<comment type="caution">
    <text evidence="2">The sequence shown here is derived from an EMBL/GenBank/DDBJ whole genome shotgun (WGS) entry which is preliminary data.</text>
</comment>
<dbReference type="Proteomes" id="UP000004508">
    <property type="component" value="Unassembled WGS sequence"/>
</dbReference>
<dbReference type="InterPro" id="IPR002931">
    <property type="entry name" value="Transglutaminase-like"/>
</dbReference>
<evidence type="ECO:0000313" key="2">
    <source>
        <dbReference type="EMBL" id="EFH84265.1"/>
    </source>
</evidence>
<dbReference type="RefSeq" id="WP_007915657.1">
    <property type="nucleotide sequence ID" value="NZ_ADVG01000003.1"/>
</dbReference>
<feature type="domain" description="Transglutaminase-like" evidence="1">
    <location>
        <begin position="39"/>
        <end position="138"/>
    </location>
</feature>
<dbReference type="PANTHER" id="PTHR33490">
    <property type="entry name" value="BLR5614 PROTEIN-RELATED"/>
    <property type="match status" value="1"/>
</dbReference>
<dbReference type="eggNOG" id="COG1305">
    <property type="taxonomic scope" value="Bacteria"/>
</dbReference>
<dbReference type="PANTHER" id="PTHR33490:SF3">
    <property type="entry name" value="CONSERVED INTEGRAL MEMBRANE PROTEIN"/>
    <property type="match status" value="1"/>
</dbReference>
<protein>
    <submittedName>
        <fullName evidence="2">Transglutaminase domain protein</fullName>
    </submittedName>
</protein>
<dbReference type="STRING" id="485913.Krac_5290"/>
<dbReference type="Gene3D" id="3.10.620.30">
    <property type="match status" value="1"/>
</dbReference>
<dbReference type="OrthoDB" id="5296450at2"/>
<gene>
    <name evidence="2" type="ORF">Krac_5290</name>
</gene>
<reference evidence="2 3" key="1">
    <citation type="journal article" date="2011" name="Stand. Genomic Sci.">
        <title>Non-contiguous finished genome sequence and contextual data of the filamentous soil bacterium Ktedonobacter racemifer type strain (SOSP1-21).</title>
        <authorList>
            <person name="Chang Y.J."/>
            <person name="Land M."/>
            <person name="Hauser L."/>
            <person name="Chertkov O."/>
            <person name="Del Rio T.G."/>
            <person name="Nolan M."/>
            <person name="Copeland A."/>
            <person name="Tice H."/>
            <person name="Cheng J.F."/>
            <person name="Lucas S."/>
            <person name="Han C."/>
            <person name="Goodwin L."/>
            <person name="Pitluck S."/>
            <person name="Ivanova N."/>
            <person name="Ovchinikova G."/>
            <person name="Pati A."/>
            <person name="Chen A."/>
            <person name="Palaniappan K."/>
            <person name="Mavromatis K."/>
            <person name="Liolios K."/>
            <person name="Brettin T."/>
            <person name="Fiebig A."/>
            <person name="Rohde M."/>
            <person name="Abt B."/>
            <person name="Goker M."/>
            <person name="Detter J.C."/>
            <person name="Woyke T."/>
            <person name="Bristow J."/>
            <person name="Eisen J.A."/>
            <person name="Markowitz V."/>
            <person name="Hugenholtz P."/>
            <person name="Kyrpides N.C."/>
            <person name="Klenk H.P."/>
            <person name="Lapidus A."/>
        </authorList>
    </citation>
    <scope>NUCLEOTIDE SEQUENCE [LARGE SCALE GENOMIC DNA]</scope>
    <source>
        <strain evidence="3">DSM 44963</strain>
    </source>
</reference>
<dbReference type="InParanoid" id="D6TVN2"/>
<evidence type="ECO:0000313" key="3">
    <source>
        <dbReference type="Proteomes" id="UP000004508"/>
    </source>
</evidence>
<dbReference type="SUPFAM" id="SSF54001">
    <property type="entry name" value="Cysteine proteinases"/>
    <property type="match status" value="1"/>
</dbReference>
<dbReference type="AlphaFoldDB" id="D6TVN2"/>
<keyword evidence="3" id="KW-1185">Reference proteome</keyword>
<dbReference type="Pfam" id="PF01841">
    <property type="entry name" value="Transglut_core"/>
    <property type="match status" value="1"/>
</dbReference>
<evidence type="ECO:0000259" key="1">
    <source>
        <dbReference type="Pfam" id="PF01841"/>
    </source>
</evidence>
<accession>D6TVN2</accession>
<sequence length="202" mass="23040">MQLECEISQIDVYLREDEIINYSHPLVRQAIQQLQLASELEVERVQQTFEFVRDTIPHSWDVQNPQVTCTASEVLQYQTGICYAKSHLLAALLRGQGIPTGFCYQRLTLGDTPETGYSVHALNAAYLPSLQRWVRLDARGNKPGVQAEFSLAQEKLAFPVRPELDEIDYPTIYSHPHPKVVAPLQQHSDSLHMYQNALPERL</sequence>
<name>D6TVN2_KTERA</name>
<dbReference type="InterPro" id="IPR038765">
    <property type="entry name" value="Papain-like_cys_pep_sf"/>
</dbReference>
<organism evidence="2 3">
    <name type="scientific">Ktedonobacter racemifer DSM 44963</name>
    <dbReference type="NCBI Taxonomy" id="485913"/>
    <lineage>
        <taxon>Bacteria</taxon>
        <taxon>Bacillati</taxon>
        <taxon>Chloroflexota</taxon>
        <taxon>Ktedonobacteria</taxon>
        <taxon>Ktedonobacterales</taxon>
        <taxon>Ktedonobacteraceae</taxon>
        <taxon>Ktedonobacter</taxon>
    </lineage>
</organism>
<dbReference type="EMBL" id="ADVG01000003">
    <property type="protein sequence ID" value="EFH84265.1"/>
    <property type="molecule type" value="Genomic_DNA"/>
</dbReference>